<gene>
    <name evidence="2" type="ordered locus">LFE_0606</name>
</gene>
<keyword evidence="1" id="KW-0175">Coiled coil</keyword>
<sequence length="77" mass="8567">MHLDPANKKRFEAILNQKEELKETQETLKDAVKQLADELGVKPADITKILGLVEKERAKGGVIADERDILETAGELI</sequence>
<dbReference type="KEGG" id="lfc:LFE_0606"/>
<keyword evidence="3" id="KW-1185">Reference proteome</keyword>
<organism evidence="2 3">
    <name type="scientific">Leptospirillum ferrooxidans (strain C2-3)</name>
    <dbReference type="NCBI Taxonomy" id="1162668"/>
    <lineage>
        <taxon>Bacteria</taxon>
        <taxon>Pseudomonadati</taxon>
        <taxon>Nitrospirota</taxon>
        <taxon>Nitrospiria</taxon>
        <taxon>Nitrospirales</taxon>
        <taxon>Nitrospiraceae</taxon>
        <taxon>Leptospirillum</taxon>
    </lineage>
</organism>
<name>I0IM23_LEPFC</name>
<dbReference type="PATRIC" id="fig|1162668.3.peg.709"/>
<dbReference type="eggNOG" id="ENOG502ZY15">
    <property type="taxonomic scope" value="Bacteria"/>
</dbReference>
<evidence type="ECO:0000256" key="1">
    <source>
        <dbReference type="SAM" id="Coils"/>
    </source>
</evidence>
<dbReference type="STRING" id="1162668.LFE_0606"/>
<evidence type="ECO:0000313" key="3">
    <source>
        <dbReference type="Proteomes" id="UP000007382"/>
    </source>
</evidence>
<dbReference type="OrthoDB" id="5297916at2"/>
<evidence type="ECO:0000313" key="2">
    <source>
        <dbReference type="EMBL" id="BAM06322.1"/>
    </source>
</evidence>
<reference evidence="3" key="2">
    <citation type="submission" date="2012-03" db="EMBL/GenBank/DDBJ databases">
        <title>The complete genome sequence of the pioneer microbe on fresh volcanic deposit, Leptospirillum ferrooxidans strain C2-3.</title>
        <authorList>
            <person name="Fujimura R."/>
            <person name="Sato Y."/>
            <person name="Nishizawa T."/>
            <person name="Nanba K."/>
            <person name="Oshima K."/>
            <person name="Hattori M."/>
            <person name="Kamijo T."/>
            <person name="Ohta H."/>
        </authorList>
    </citation>
    <scope>NUCLEOTIDE SEQUENCE [LARGE SCALE GENOMIC DNA]</scope>
    <source>
        <strain evidence="3">C2-3</strain>
    </source>
</reference>
<feature type="coiled-coil region" evidence="1">
    <location>
        <begin position="11"/>
        <end position="38"/>
    </location>
</feature>
<dbReference type="HOGENOM" id="CLU_2462049_0_0_0"/>
<accession>I0IM23</accession>
<proteinExistence type="predicted"/>
<dbReference type="AlphaFoldDB" id="I0IM23"/>
<protein>
    <submittedName>
        <fullName evidence="2">Uncharacterized protein</fullName>
    </submittedName>
</protein>
<dbReference type="Proteomes" id="UP000007382">
    <property type="component" value="Chromosome"/>
</dbReference>
<dbReference type="EMBL" id="AP012342">
    <property type="protein sequence ID" value="BAM06322.1"/>
    <property type="molecule type" value="Genomic_DNA"/>
</dbReference>
<dbReference type="RefSeq" id="WP_014448814.1">
    <property type="nucleotide sequence ID" value="NC_017094.1"/>
</dbReference>
<reference evidence="2 3" key="1">
    <citation type="journal article" date="2012" name="J. Bacteriol.">
        <title>Complete Genome Sequence of Leptospirillum ferrooxidans Strain C2-3, Isolated from a Fresh Volcanic Ash Deposit on the Island of Miyake, Japan.</title>
        <authorList>
            <person name="Fujimura R."/>
            <person name="Sato Y."/>
            <person name="Nishizawa T."/>
            <person name="Oshima K."/>
            <person name="Kim S.-W."/>
            <person name="Hattori M."/>
            <person name="Kamijo T."/>
            <person name="Ohta H."/>
        </authorList>
    </citation>
    <scope>NUCLEOTIDE SEQUENCE [LARGE SCALE GENOMIC DNA]</scope>
    <source>
        <strain evidence="2 3">C2-3</strain>
    </source>
</reference>